<evidence type="ECO:0000313" key="4">
    <source>
        <dbReference type="Proteomes" id="UP000642829"/>
    </source>
</evidence>
<organism evidence="3 4">
    <name type="scientific">Cerasicoccus arenae</name>
    <dbReference type="NCBI Taxonomy" id="424488"/>
    <lineage>
        <taxon>Bacteria</taxon>
        <taxon>Pseudomonadati</taxon>
        <taxon>Verrucomicrobiota</taxon>
        <taxon>Opitutia</taxon>
        <taxon>Puniceicoccales</taxon>
        <taxon>Cerasicoccaceae</taxon>
        <taxon>Cerasicoccus</taxon>
    </lineage>
</organism>
<protein>
    <submittedName>
        <fullName evidence="3">Uncharacterized protein</fullName>
    </submittedName>
</protein>
<dbReference type="AlphaFoldDB" id="A0A8J3DIZ1"/>
<sequence>MIGGMRSTTALAALLLALTTPFANAQTATLESAKAVIPETFALPSSQSGIEASTLIENNGEQKFVFVQLQLKVDYQNAKELKLMMNEISANVGDETYSPVGDSNSDGRHLKAFRDPAREKESFRKRGKNEANADTAVLTLLFYFKPTGAFSVNFGDKSIEVTPTEVKRLEDAYLPKITVNEVTLRDRFSKAAPRTFTLTPSQTQVAAPLVGKVLDVKIQVVPTMPNRSGTARSYILQPADFSLVNGEQVIPMFQLVGSSSLMDNSIYTIGVDVDVEEAKQYAALEGVPYESTLGKELELLFLVDPSAPKWDLYFGANKVAEIPNKGF</sequence>
<dbReference type="EMBL" id="BMXG01000006">
    <property type="protein sequence ID" value="GHB98406.1"/>
    <property type="molecule type" value="Genomic_DNA"/>
</dbReference>
<dbReference type="Proteomes" id="UP000642829">
    <property type="component" value="Unassembled WGS sequence"/>
</dbReference>
<feature type="chain" id="PRO_5035200078" evidence="2">
    <location>
        <begin position="26"/>
        <end position="327"/>
    </location>
</feature>
<evidence type="ECO:0000256" key="1">
    <source>
        <dbReference type="SAM" id="MobiDB-lite"/>
    </source>
</evidence>
<keyword evidence="4" id="KW-1185">Reference proteome</keyword>
<comment type="caution">
    <text evidence="3">The sequence shown here is derived from an EMBL/GenBank/DDBJ whole genome shotgun (WGS) entry which is preliminary data.</text>
</comment>
<keyword evidence="2" id="KW-0732">Signal</keyword>
<evidence type="ECO:0000256" key="2">
    <source>
        <dbReference type="SAM" id="SignalP"/>
    </source>
</evidence>
<feature type="compositionally biased region" description="Basic and acidic residues" evidence="1">
    <location>
        <begin position="105"/>
        <end position="128"/>
    </location>
</feature>
<accession>A0A8J3DIZ1</accession>
<reference evidence="3" key="2">
    <citation type="submission" date="2020-09" db="EMBL/GenBank/DDBJ databases">
        <authorList>
            <person name="Sun Q."/>
            <person name="Kim S."/>
        </authorList>
    </citation>
    <scope>NUCLEOTIDE SEQUENCE</scope>
    <source>
        <strain evidence="3">KCTC 12870</strain>
    </source>
</reference>
<feature type="signal peptide" evidence="2">
    <location>
        <begin position="1"/>
        <end position="25"/>
    </location>
</feature>
<feature type="region of interest" description="Disordered" evidence="1">
    <location>
        <begin position="96"/>
        <end position="128"/>
    </location>
</feature>
<evidence type="ECO:0000313" key="3">
    <source>
        <dbReference type="EMBL" id="GHB98406.1"/>
    </source>
</evidence>
<name>A0A8J3DIZ1_9BACT</name>
<proteinExistence type="predicted"/>
<reference evidence="3" key="1">
    <citation type="journal article" date="2014" name="Int. J. Syst. Evol. Microbiol.">
        <title>Complete genome sequence of Corynebacterium casei LMG S-19264T (=DSM 44701T), isolated from a smear-ripened cheese.</title>
        <authorList>
            <consortium name="US DOE Joint Genome Institute (JGI-PGF)"/>
            <person name="Walter F."/>
            <person name="Albersmeier A."/>
            <person name="Kalinowski J."/>
            <person name="Ruckert C."/>
        </authorList>
    </citation>
    <scope>NUCLEOTIDE SEQUENCE</scope>
    <source>
        <strain evidence="3">KCTC 12870</strain>
    </source>
</reference>
<gene>
    <name evidence="3" type="ORF">GCM10007047_13140</name>
</gene>